<dbReference type="InterPro" id="IPR032675">
    <property type="entry name" value="LRR_dom_sf"/>
</dbReference>
<comment type="caution">
    <text evidence="3">The sequence shown here is derived from an EMBL/GenBank/DDBJ whole genome shotgun (WGS) entry which is preliminary data.</text>
</comment>
<keyword evidence="1" id="KW-0472">Membrane</keyword>
<dbReference type="AlphaFoldDB" id="A0A0L7L8X1"/>
<evidence type="ECO:0000313" key="4">
    <source>
        <dbReference type="Proteomes" id="UP000037510"/>
    </source>
</evidence>
<keyword evidence="1" id="KW-0812">Transmembrane</keyword>
<sequence>MPSSGTQTKLDRSGIPTAVLRLKFLFAAEMWYGRVGKENTEVILWSDSKTVLHWIRKDSARYAPYVAHRLSEIAELTRPEQWRWIPTAHNVADDATRSGKTQMLSSDRWFVGPAFLYENEDRWPVEIESDPEPDEALVTYAKEKSPLVDISRFSSYERLIRTVAYALTFIDKCRRRANELNIKHIKQAERLLIRDAQQESFSGDLERLKNGKNIDRSSRLYKLDPKLAADGIIRLNSRTNAATIPDHTKDPPILDGAHQMTRLLIRQEHEKNNHVGREQIVNNLRQRFWILRLRPAVRTIISKCTACKARMASPAIPDPDSDICNVDEITPINYKLRFFTGNFYPILNISIVFLTFVESYIFPFAIIKWMVVLTKYGGLLNFFASYKAEEKKTLFTRFKYELQLVTRCKGDTDFTRLEELILDNNKLGDGLTIPCLLRLRTLSLNNNQLIDLESLVNKISASCPSISYLSLLSNKACPNELSDLDKDDSDYQRYSLVNKISASCPSISYHSLLSNKACPNELSDLDKDDSDYQRYRLVNKISASCPSISYLSLLSNKACPNELSDLDKDDSDYQRYSIRFRKSSEQDICVSKITTVC</sequence>
<feature type="transmembrane region" description="Helical" evidence="1">
    <location>
        <begin position="343"/>
        <end position="367"/>
    </location>
</feature>
<evidence type="ECO:0000259" key="2">
    <source>
        <dbReference type="Pfam" id="PF17921"/>
    </source>
</evidence>
<feature type="domain" description="Integrase zinc-binding" evidence="2">
    <location>
        <begin position="258"/>
        <end position="310"/>
    </location>
</feature>
<name>A0A0L7L8X1_OPEBR</name>
<dbReference type="SUPFAM" id="SSF52058">
    <property type="entry name" value="L domain-like"/>
    <property type="match status" value="1"/>
</dbReference>
<dbReference type="PROSITE" id="PS51450">
    <property type="entry name" value="LRR"/>
    <property type="match status" value="1"/>
</dbReference>
<evidence type="ECO:0000256" key="1">
    <source>
        <dbReference type="SAM" id="Phobius"/>
    </source>
</evidence>
<accession>A0A0L7L8X1</accession>
<evidence type="ECO:0000313" key="3">
    <source>
        <dbReference type="EMBL" id="KOB71779.1"/>
    </source>
</evidence>
<dbReference type="STRING" id="104452.A0A0L7L8X1"/>
<proteinExistence type="predicted"/>
<dbReference type="Gene3D" id="1.10.340.70">
    <property type="match status" value="1"/>
</dbReference>
<keyword evidence="4" id="KW-1185">Reference proteome</keyword>
<dbReference type="InterPro" id="IPR001611">
    <property type="entry name" value="Leu-rich_rpt"/>
</dbReference>
<dbReference type="Pfam" id="PF17921">
    <property type="entry name" value="Integrase_H2C2"/>
    <property type="match status" value="1"/>
</dbReference>
<dbReference type="Gene3D" id="3.80.10.10">
    <property type="entry name" value="Ribonuclease Inhibitor"/>
    <property type="match status" value="1"/>
</dbReference>
<gene>
    <name evidence="3" type="ORF">OBRU01_13710</name>
</gene>
<keyword evidence="1" id="KW-1133">Transmembrane helix</keyword>
<dbReference type="EMBL" id="JTDY01002261">
    <property type="protein sequence ID" value="KOB71779.1"/>
    <property type="molecule type" value="Genomic_DNA"/>
</dbReference>
<dbReference type="PANTHER" id="PTHR47331">
    <property type="entry name" value="PHD-TYPE DOMAIN-CONTAINING PROTEIN"/>
    <property type="match status" value="1"/>
</dbReference>
<dbReference type="InterPro" id="IPR041588">
    <property type="entry name" value="Integrase_H2C2"/>
</dbReference>
<organism evidence="3 4">
    <name type="scientific">Operophtera brumata</name>
    <name type="common">Winter moth</name>
    <name type="synonym">Phalaena brumata</name>
    <dbReference type="NCBI Taxonomy" id="104452"/>
    <lineage>
        <taxon>Eukaryota</taxon>
        <taxon>Metazoa</taxon>
        <taxon>Ecdysozoa</taxon>
        <taxon>Arthropoda</taxon>
        <taxon>Hexapoda</taxon>
        <taxon>Insecta</taxon>
        <taxon>Pterygota</taxon>
        <taxon>Neoptera</taxon>
        <taxon>Endopterygota</taxon>
        <taxon>Lepidoptera</taxon>
        <taxon>Glossata</taxon>
        <taxon>Ditrysia</taxon>
        <taxon>Geometroidea</taxon>
        <taxon>Geometridae</taxon>
        <taxon>Larentiinae</taxon>
        <taxon>Operophtera</taxon>
    </lineage>
</organism>
<protein>
    <submittedName>
        <fullName evidence="3">Pro-Pol polyprotein</fullName>
    </submittedName>
</protein>
<dbReference type="Proteomes" id="UP000037510">
    <property type="component" value="Unassembled WGS sequence"/>
</dbReference>
<reference evidence="3 4" key="1">
    <citation type="journal article" date="2015" name="Genome Biol. Evol.">
        <title>The genome of winter moth (Operophtera brumata) provides a genomic perspective on sexual dimorphism and phenology.</title>
        <authorList>
            <person name="Derks M.F."/>
            <person name="Smit S."/>
            <person name="Salis L."/>
            <person name="Schijlen E."/>
            <person name="Bossers A."/>
            <person name="Mateman C."/>
            <person name="Pijl A.S."/>
            <person name="de Ridder D."/>
            <person name="Groenen M.A."/>
            <person name="Visser M.E."/>
            <person name="Megens H.J."/>
        </authorList>
    </citation>
    <scope>NUCLEOTIDE SEQUENCE [LARGE SCALE GENOMIC DNA]</scope>
    <source>
        <strain evidence="3">WM2013NL</strain>
        <tissue evidence="3">Head and thorax</tissue>
    </source>
</reference>